<dbReference type="AlphaFoldDB" id="A0A010Z4G5"/>
<comment type="caution">
    <text evidence="6">The sequence shown here is derived from an EMBL/GenBank/DDBJ whole genome shotgun (WGS) entry which is preliminary data.</text>
</comment>
<protein>
    <submittedName>
        <fullName evidence="6">Putative F420-dependent oxidoreductase</fullName>
    </submittedName>
</protein>
<sequence>MPLKLGLSLPQAIPYDLAKDVPAFAREAERIGYASLWVFERVLTPTDQSGAHGLYGFPDLPWPDLYQRTTDPFVTLAQAAAVTTRVALGTGVLVAPLHNPVQLAKSIASLDVASGGRLIAGLGSGWSIDEFDAVAPRPITERGAALDEFLDVAATVWAADPVSVEGTTFRLPPAYINPKPTGELPIFLGGISEPALRRIAKRGLGWLPTGLSPAQTTEMLSRLRDSAGAELPCITQVGYTSLAEVSSAERAPYAGSPAQLMEDLAELAAGGVEHVYLTLPYGFSDLKELIDAAEQVYGAAQEAGLLAD</sequence>
<evidence type="ECO:0000313" key="6">
    <source>
        <dbReference type="EMBL" id="EXG82243.1"/>
    </source>
</evidence>
<accession>A0A010Z4G5</accession>
<dbReference type="OrthoDB" id="3206024at2"/>
<evidence type="ECO:0000313" key="7">
    <source>
        <dbReference type="Proteomes" id="UP000021053"/>
    </source>
</evidence>
<dbReference type="PANTHER" id="PTHR42847">
    <property type="entry name" value="ALKANESULFONATE MONOOXYGENASE"/>
    <property type="match status" value="1"/>
</dbReference>
<dbReference type="InterPro" id="IPR036661">
    <property type="entry name" value="Luciferase-like_sf"/>
</dbReference>
<organism evidence="6 7">
    <name type="scientific">Cryptosporangium arvum DSM 44712</name>
    <dbReference type="NCBI Taxonomy" id="927661"/>
    <lineage>
        <taxon>Bacteria</taxon>
        <taxon>Bacillati</taxon>
        <taxon>Actinomycetota</taxon>
        <taxon>Actinomycetes</taxon>
        <taxon>Cryptosporangiales</taxon>
        <taxon>Cryptosporangiaceae</taxon>
        <taxon>Cryptosporangium</taxon>
    </lineage>
</organism>
<evidence type="ECO:0000256" key="2">
    <source>
        <dbReference type="ARBA" id="ARBA00022643"/>
    </source>
</evidence>
<gene>
    <name evidence="6" type="ORF">CryarDRAFT_3404</name>
</gene>
<dbReference type="InterPro" id="IPR011251">
    <property type="entry name" value="Luciferase-like_dom"/>
</dbReference>
<keyword evidence="7" id="KW-1185">Reference proteome</keyword>
<dbReference type="PANTHER" id="PTHR42847:SF4">
    <property type="entry name" value="ALKANESULFONATE MONOOXYGENASE-RELATED"/>
    <property type="match status" value="1"/>
</dbReference>
<dbReference type="InterPro" id="IPR050172">
    <property type="entry name" value="SsuD_RutA_monooxygenase"/>
</dbReference>
<reference evidence="6 7" key="1">
    <citation type="submission" date="2013-07" db="EMBL/GenBank/DDBJ databases">
        <authorList>
            <consortium name="DOE Joint Genome Institute"/>
            <person name="Eisen J."/>
            <person name="Huntemann M."/>
            <person name="Han J."/>
            <person name="Chen A."/>
            <person name="Kyrpides N."/>
            <person name="Mavromatis K."/>
            <person name="Markowitz V."/>
            <person name="Palaniappan K."/>
            <person name="Ivanova N."/>
            <person name="Schaumberg A."/>
            <person name="Pati A."/>
            <person name="Liolios K."/>
            <person name="Nordberg H.P."/>
            <person name="Cantor M.N."/>
            <person name="Hua S.X."/>
            <person name="Woyke T."/>
        </authorList>
    </citation>
    <scope>NUCLEOTIDE SEQUENCE [LARGE SCALE GENOMIC DNA]</scope>
    <source>
        <strain evidence="6 7">DSM 44712</strain>
    </source>
</reference>
<dbReference type="RefSeq" id="WP_035851919.1">
    <property type="nucleotide sequence ID" value="NZ_KK073874.1"/>
</dbReference>
<name>A0A010Z4G5_9ACTN</name>
<proteinExistence type="predicted"/>
<dbReference type="SUPFAM" id="SSF51679">
    <property type="entry name" value="Bacterial luciferase-like"/>
    <property type="match status" value="1"/>
</dbReference>
<dbReference type="InterPro" id="IPR019921">
    <property type="entry name" value="Lucif-like_OxRdtase_Rv2161c"/>
</dbReference>
<dbReference type="HOGENOM" id="CLU_027853_7_1_11"/>
<keyword evidence="1" id="KW-0285">Flavoprotein</keyword>
<keyword evidence="3" id="KW-0560">Oxidoreductase</keyword>
<evidence type="ECO:0000256" key="4">
    <source>
        <dbReference type="ARBA" id="ARBA00023033"/>
    </source>
</evidence>
<dbReference type="Proteomes" id="UP000021053">
    <property type="component" value="Unassembled WGS sequence"/>
</dbReference>
<keyword evidence="4" id="KW-0503">Monooxygenase</keyword>
<keyword evidence="2" id="KW-0288">FMN</keyword>
<dbReference type="GO" id="GO:0008726">
    <property type="term" value="F:alkanesulfonate monooxygenase activity"/>
    <property type="evidence" value="ECO:0007669"/>
    <property type="project" value="TreeGrafter"/>
</dbReference>
<evidence type="ECO:0000259" key="5">
    <source>
        <dbReference type="Pfam" id="PF00296"/>
    </source>
</evidence>
<evidence type="ECO:0000256" key="1">
    <source>
        <dbReference type="ARBA" id="ARBA00022630"/>
    </source>
</evidence>
<dbReference type="Pfam" id="PF00296">
    <property type="entry name" value="Bac_luciferase"/>
    <property type="match status" value="1"/>
</dbReference>
<evidence type="ECO:0000256" key="3">
    <source>
        <dbReference type="ARBA" id="ARBA00023002"/>
    </source>
</evidence>
<dbReference type="NCBIfam" id="TIGR03619">
    <property type="entry name" value="F420_Rv2161c"/>
    <property type="match status" value="1"/>
</dbReference>
<feature type="domain" description="Luciferase-like" evidence="5">
    <location>
        <begin position="18"/>
        <end position="228"/>
    </location>
</feature>
<dbReference type="Gene3D" id="3.20.20.30">
    <property type="entry name" value="Luciferase-like domain"/>
    <property type="match status" value="1"/>
</dbReference>
<dbReference type="PATRIC" id="fig|927661.3.peg.3362"/>
<dbReference type="EMBL" id="JFBT01000001">
    <property type="protein sequence ID" value="EXG82243.1"/>
    <property type="molecule type" value="Genomic_DNA"/>
</dbReference>
<dbReference type="GO" id="GO:0046306">
    <property type="term" value="P:alkanesulfonate catabolic process"/>
    <property type="evidence" value="ECO:0007669"/>
    <property type="project" value="TreeGrafter"/>
</dbReference>